<name>A0ABT8CVQ4_9FLAO</name>
<dbReference type="Proteomes" id="UP001242368">
    <property type="component" value="Unassembled WGS sequence"/>
</dbReference>
<proteinExistence type="predicted"/>
<dbReference type="EMBL" id="JAUFQU010000001">
    <property type="protein sequence ID" value="MDN3707139.1"/>
    <property type="molecule type" value="Genomic_DNA"/>
</dbReference>
<comment type="caution">
    <text evidence="1">The sequence shown here is derived from an EMBL/GenBank/DDBJ whole genome shotgun (WGS) entry which is preliminary data.</text>
</comment>
<evidence type="ECO:0000313" key="2">
    <source>
        <dbReference type="Proteomes" id="UP001242368"/>
    </source>
</evidence>
<accession>A0ABT8CVQ4</accession>
<gene>
    <name evidence="1" type="ORF">QW060_08320</name>
</gene>
<sequence>MTAAIRTTSIKRTDKVRINVPYGSPNLSASWSASFRTPKQAVIMVASKMTKLITAVAGDILSSKNVLPKTINAITINQTTISLTTVFVVKT</sequence>
<keyword evidence="2" id="KW-1185">Reference proteome</keyword>
<reference evidence="2" key="1">
    <citation type="journal article" date="2019" name="Int. J. Syst. Evol. Microbiol.">
        <title>The Global Catalogue of Microorganisms (GCM) 10K type strain sequencing project: providing services to taxonomists for standard genome sequencing and annotation.</title>
        <authorList>
            <consortium name="The Broad Institute Genomics Platform"/>
            <consortium name="The Broad Institute Genome Sequencing Center for Infectious Disease"/>
            <person name="Wu L."/>
            <person name="Ma J."/>
        </authorList>
    </citation>
    <scope>NUCLEOTIDE SEQUENCE [LARGE SCALE GENOMIC DNA]</scope>
    <source>
        <strain evidence="2">CECT 7184</strain>
    </source>
</reference>
<protein>
    <submittedName>
        <fullName evidence="1">Uncharacterized protein</fullName>
    </submittedName>
</protein>
<organism evidence="1 2">
    <name type="scientific">Paenimyroides ceti</name>
    <dbReference type="NCBI Taxonomy" id="395087"/>
    <lineage>
        <taxon>Bacteria</taxon>
        <taxon>Pseudomonadati</taxon>
        <taxon>Bacteroidota</taxon>
        <taxon>Flavobacteriia</taxon>
        <taxon>Flavobacteriales</taxon>
        <taxon>Flavobacteriaceae</taxon>
        <taxon>Paenimyroides</taxon>
    </lineage>
</organism>
<evidence type="ECO:0000313" key="1">
    <source>
        <dbReference type="EMBL" id="MDN3707139.1"/>
    </source>
</evidence>
<dbReference type="RefSeq" id="WP_290364795.1">
    <property type="nucleotide sequence ID" value="NZ_JAUFQU010000001.1"/>
</dbReference>